<accession>A0ABW5BKA3</accession>
<comment type="caution">
    <text evidence="9">The sequence shown here is derived from an EMBL/GenBank/DDBJ whole genome shotgun (WGS) entry which is preliminary data.</text>
</comment>
<dbReference type="EC" id="2.6.1.-" evidence="7"/>
<dbReference type="InterPro" id="IPR004838">
    <property type="entry name" value="NHTrfase_class1_PyrdxlP-BS"/>
</dbReference>
<keyword evidence="4 7" id="KW-0808">Transferase</keyword>
<keyword evidence="10" id="KW-1185">Reference proteome</keyword>
<evidence type="ECO:0000256" key="7">
    <source>
        <dbReference type="RuleBase" id="RU000481"/>
    </source>
</evidence>
<evidence type="ECO:0000256" key="5">
    <source>
        <dbReference type="ARBA" id="ARBA00022898"/>
    </source>
</evidence>
<keyword evidence="3 7" id="KW-0032">Aminotransferase</keyword>
<dbReference type="GO" id="GO:0008483">
    <property type="term" value="F:transaminase activity"/>
    <property type="evidence" value="ECO:0007669"/>
    <property type="project" value="UniProtKB-KW"/>
</dbReference>
<sequence length="390" mass="42094">MDGFIASRVRELHPSGIRAVMTLAAERQARGLPVIHMEVGQPDFTTPEHIVEAAFSAVKNGCTGYTPNAGFMSLREAVAERVAQKTGAEISGKNICITTGGVMAIYLSLMSFVEPGDEVLVPDPGWPNYLNAISMAGGKSIPYALHFDKNYQPDIDELQDKITSKTRAIFINYPGNPTGANLSVDKMKKLLDFAERNNILLISDEIYEDFIFEGAHVSALSNALGPDPLNRVIMISGASKSYAMTGWRIGWMVANEATINAATRLVESIVSCPPAVSQAAAEAAVRGSQDCVKTMCQAYKRRSALAASILEPDGFLLNKPQGAFYAMVDISKAEKSSNDFVRELLENTGVAVAPGETFGSLTKSSVRISTAISDKDVIVGCRQIRDYLNQ</sequence>
<evidence type="ECO:0000256" key="2">
    <source>
        <dbReference type="ARBA" id="ARBA00007441"/>
    </source>
</evidence>
<comment type="catalytic activity">
    <reaction evidence="6">
        <text>L-aspartate + 2-oxoglutarate = oxaloacetate + L-glutamate</text>
        <dbReference type="Rhea" id="RHEA:21824"/>
        <dbReference type="ChEBI" id="CHEBI:16452"/>
        <dbReference type="ChEBI" id="CHEBI:16810"/>
        <dbReference type="ChEBI" id="CHEBI:29985"/>
        <dbReference type="ChEBI" id="CHEBI:29991"/>
        <dbReference type="EC" id="2.6.1.1"/>
    </reaction>
</comment>
<comment type="cofactor">
    <cofactor evidence="1 7">
        <name>pyridoxal 5'-phosphate</name>
        <dbReference type="ChEBI" id="CHEBI:597326"/>
    </cofactor>
</comment>
<dbReference type="RefSeq" id="WP_380251106.1">
    <property type="nucleotide sequence ID" value="NZ_JBHUII010000004.1"/>
</dbReference>
<feature type="domain" description="Aminotransferase class I/classII large" evidence="8">
    <location>
        <begin position="34"/>
        <end position="382"/>
    </location>
</feature>
<evidence type="ECO:0000256" key="3">
    <source>
        <dbReference type="ARBA" id="ARBA00022576"/>
    </source>
</evidence>
<organism evidence="9 10">
    <name type="scientific">Kiloniella antarctica</name>
    <dbReference type="NCBI Taxonomy" id="1550907"/>
    <lineage>
        <taxon>Bacteria</taxon>
        <taxon>Pseudomonadati</taxon>
        <taxon>Pseudomonadota</taxon>
        <taxon>Alphaproteobacteria</taxon>
        <taxon>Rhodospirillales</taxon>
        <taxon>Kiloniellaceae</taxon>
        <taxon>Kiloniella</taxon>
    </lineage>
</organism>
<dbReference type="InterPro" id="IPR050596">
    <property type="entry name" value="AspAT/PAT-like"/>
</dbReference>
<dbReference type="Gene3D" id="3.90.1150.10">
    <property type="entry name" value="Aspartate Aminotransferase, domain 1"/>
    <property type="match status" value="1"/>
</dbReference>
<dbReference type="PANTHER" id="PTHR46383:SF1">
    <property type="entry name" value="ASPARTATE AMINOTRANSFERASE"/>
    <property type="match status" value="1"/>
</dbReference>
<protein>
    <recommendedName>
        <fullName evidence="7">Aminotransferase</fullName>
        <ecNumber evidence="7">2.6.1.-</ecNumber>
    </recommendedName>
</protein>
<dbReference type="PANTHER" id="PTHR46383">
    <property type="entry name" value="ASPARTATE AMINOTRANSFERASE"/>
    <property type="match status" value="1"/>
</dbReference>
<evidence type="ECO:0000313" key="10">
    <source>
        <dbReference type="Proteomes" id="UP001597294"/>
    </source>
</evidence>
<reference evidence="10" key="1">
    <citation type="journal article" date="2019" name="Int. J. Syst. Evol. Microbiol.">
        <title>The Global Catalogue of Microorganisms (GCM) 10K type strain sequencing project: providing services to taxonomists for standard genome sequencing and annotation.</title>
        <authorList>
            <consortium name="The Broad Institute Genomics Platform"/>
            <consortium name="The Broad Institute Genome Sequencing Center for Infectious Disease"/>
            <person name="Wu L."/>
            <person name="Ma J."/>
        </authorList>
    </citation>
    <scope>NUCLEOTIDE SEQUENCE [LARGE SCALE GENOMIC DNA]</scope>
    <source>
        <strain evidence="10">CGMCC 4.7192</strain>
    </source>
</reference>
<keyword evidence="5" id="KW-0663">Pyridoxal phosphate</keyword>
<evidence type="ECO:0000256" key="4">
    <source>
        <dbReference type="ARBA" id="ARBA00022679"/>
    </source>
</evidence>
<dbReference type="InterPro" id="IPR004839">
    <property type="entry name" value="Aminotransferase_I/II_large"/>
</dbReference>
<dbReference type="Proteomes" id="UP001597294">
    <property type="component" value="Unassembled WGS sequence"/>
</dbReference>
<dbReference type="InterPro" id="IPR015421">
    <property type="entry name" value="PyrdxlP-dep_Trfase_major"/>
</dbReference>
<evidence type="ECO:0000256" key="6">
    <source>
        <dbReference type="ARBA" id="ARBA00049185"/>
    </source>
</evidence>
<proteinExistence type="inferred from homology"/>
<gene>
    <name evidence="9" type="ORF">ACFSKO_10140</name>
</gene>
<evidence type="ECO:0000256" key="1">
    <source>
        <dbReference type="ARBA" id="ARBA00001933"/>
    </source>
</evidence>
<name>A0ABW5BKA3_9PROT</name>
<evidence type="ECO:0000259" key="8">
    <source>
        <dbReference type="Pfam" id="PF00155"/>
    </source>
</evidence>
<dbReference type="InterPro" id="IPR015422">
    <property type="entry name" value="PyrdxlP-dep_Trfase_small"/>
</dbReference>
<dbReference type="CDD" id="cd00609">
    <property type="entry name" value="AAT_like"/>
    <property type="match status" value="1"/>
</dbReference>
<dbReference type="Gene3D" id="3.40.640.10">
    <property type="entry name" value="Type I PLP-dependent aspartate aminotransferase-like (Major domain)"/>
    <property type="match status" value="1"/>
</dbReference>
<dbReference type="SUPFAM" id="SSF53383">
    <property type="entry name" value="PLP-dependent transferases"/>
    <property type="match status" value="1"/>
</dbReference>
<dbReference type="EMBL" id="JBHUII010000004">
    <property type="protein sequence ID" value="MFD2205974.1"/>
    <property type="molecule type" value="Genomic_DNA"/>
</dbReference>
<comment type="similarity">
    <text evidence="2 7">Belongs to the class-I pyridoxal-phosphate-dependent aminotransferase family.</text>
</comment>
<evidence type="ECO:0000313" key="9">
    <source>
        <dbReference type="EMBL" id="MFD2205974.1"/>
    </source>
</evidence>
<dbReference type="PROSITE" id="PS00105">
    <property type="entry name" value="AA_TRANSFER_CLASS_1"/>
    <property type="match status" value="1"/>
</dbReference>
<dbReference type="Pfam" id="PF00155">
    <property type="entry name" value="Aminotran_1_2"/>
    <property type="match status" value="1"/>
</dbReference>
<dbReference type="InterPro" id="IPR015424">
    <property type="entry name" value="PyrdxlP-dep_Trfase"/>
</dbReference>